<dbReference type="OrthoDB" id="9816309at2"/>
<evidence type="ECO:0000256" key="6">
    <source>
        <dbReference type="ARBA" id="ARBA00022777"/>
    </source>
</evidence>
<dbReference type="SUPFAM" id="SSF55785">
    <property type="entry name" value="PYP-like sensor domain (PAS domain)"/>
    <property type="match status" value="2"/>
</dbReference>
<accession>A0A6L8VLZ1</accession>
<dbReference type="SMART" id="SM00911">
    <property type="entry name" value="HWE_HK"/>
    <property type="match status" value="1"/>
</dbReference>
<protein>
    <recommendedName>
        <fullName evidence="2">histidine kinase</fullName>
        <ecNumber evidence="2">2.7.13.3</ecNumber>
    </recommendedName>
</protein>
<dbReference type="PANTHER" id="PTHR41523">
    <property type="entry name" value="TWO-COMPONENT SYSTEM SENSOR PROTEIN"/>
    <property type="match status" value="1"/>
</dbReference>
<keyword evidence="10" id="KW-1185">Reference proteome</keyword>
<feature type="domain" description="Signal transduction histidine kinase HWE region" evidence="8">
    <location>
        <begin position="307"/>
        <end position="389"/>
    </location>
</feature>
<dbReference type="Pfam" id="PF08448">
    <property type="entry name" value="PAS_4"/>
    <property type="match status" value="2"/>
</dbReference>
<comment type="caution">
    <text evidence="9">The sequence shown here is derived from an EMBL/GenBank/DDBJ whole genome shotgun (WGS) entry which is preliminary data.</text>
</comment>
<dbReference type="Gene3D" id="3.30.450.20">
    <property type="entry name" value="PAS domain"/>
    <property type="match status" value="2"/>
</dbReference>
<organism evidence="9 10">
    <name type="scientific">Frigidibacter albus</name>
    <dbReference type="NCBI Taxonomy" id="1465486"/>
    <lineage>
        <taxon>Bacteria</taxon>
        <taxon>Pseudomonadati</taxon>
        <taxon>Pseudomonadota</taxon>
        <taxon>Alphaproteobacteria</taxon>
        <taxon>Rhodobacterales</taxon>
        <taxon>Paracoccaceae</taxon>
        <taxon>Frigidibacter</taxon>
    </lineage>
</organism>
<evidence type="ECO:0000256" key="5">
    <source>
        <dbReference type="ARBA" id="ARBA00022741"/>
    </source>
</evidence>
<sequence>MPPSPITAPASADPILQGGGECGALMRGLDWTATPLGPPQHWPQELRVVVGIALGSLQPMLIVWGPEQITLYNDAYAPMCGARHPAAMGRPFRELWFDIWDQVDPIIAAAYDGISTSMADIEFVMHRNGYPEEAHFAFSYSPVRDNAGAVLGMFCACAEITGQVLMQRRLAREREQMRQIFEMALGAVAIVSGPEHVFTFANSEYRALVGREDIVGKSVAEALPEAAEQGFVTLLDTVRATREAYVGRGVEIDLQRTAEGARERRVLDFNYHPVGGFEGPADGIFVQAVDITEQANAARQQELLNHELAHRMKNQLALVQAVANQTLRLASDLDTARLSLNQRIGVLARAQDMLLTGSAQATTVTEIVNGVTALHDDPADPRFHLEGPDLRVGPRAALSLSLMLHELSTNAAKYGALSVPGGSVSVIWHSTPTDDGECFCLEWNEAGGPPVVEPAHSGSGTRLLNAGISGAQISKVDLHYHPKGVCCEICVDLQGLAS</sequence>
<dbReference type="Pfam" id="PF07536">
    <property type="entry name" value="HWE_HK"/>
    <property type="match status" value="1"/>
</dbReference>
<proteinExistence type="predicted"/>
<dbReference type="PANTHER" id="PTHR41523:SF7">
    <property type="entry name" value="HISTIDINE KINASE"/>
    <property type="match status" value="1"/>
</dbReference>
<dbReference type="GO" id="GO:0005524">
    <property type="term" value="F:ATP binding"/>
    <property type="evidence" value="ECO:0007669"/>
    <property type="project" value="UniProtKB-KW"/>
</dbReference>
<dbReference type="InterPro" id="IPR013656">
    <property type="entry name" value="PAS_4"/>
</dbReference>
<dbReference type="InterPro" id="IPR035965">
    <property type="entry name" value="PAS-like_dom_sf"/>
</dbReference>
<reference evidence="9 10" key="1">
    <citation type="submission" date="2020-01" db="EMBL/GenBank/DDBJ databases">
        <title>Frigidibacter albus SP32T (=CGMCC 1.13995T).</title>
        <authorList>
            <person name="Liao X."/>
        </authorList>
    </citation>
    <scope>NUCLEOTIDE SEQUENCE [LARGE SCALE GENOMIC DNA]</scope>
    <source>
        <strain evidence="9 10">SP32</strain>
    </source>
</reference>
<keyword evidence="7" id="KW-0067">ATP-binding</keyword>
<keyword evidence="3" id="KW-0597">Phosphoprotein</keyword>
<dbReference type="EC" id="2.7.13.3" evidence="2"/>
<evidence type="ECO:0000313" key="10">
    <source>
        <dbReference type="Proteomes" id="UP000477083"/>
    </source>
</evidence>
<gene>
    <name evidence="9" type="ORF">GS660_13780</name>
</gene>
<dbReference type="Proteomes" id="UP000477083">
    <property type="component" value="Unassembled WGS sequence"/>
</dbReference>
<dbReference type="EMBL" id="WWNR01000008">
    <property type="protein sequence ID" value="MZQ90160.1"/>
    <property type="molecule type" value="Genomic_DNA"/>
</dbReference>
<evidence type="ECO:0000256" key="4">
    <source>
        <dbReference type="ARBA" id="ARBA00022679"/>
    </source>
</evidence>
<evidence type="ECO:0000256" key="1">
    <source>
        <dbReference type="ARBA" id="ARBA00000085"/>
    </source>
</evidence>
<dbReference type="GO" id="GO:0004673">
    <property type="term" value="F:protein histidine kinase activity"/>
    <property type="evidence" value="ECO:0007669"/>
    <property type="project" value="UniProtKB-EC"/>
</dbReference>
<comment type="catalytic activity">
    <reaction evidence="1">
        <text>ATP + protein L-histidine = ADP + protein N-phospho-L-histidine.</text>
        <dbReference type="EC" id="2.7.13.3"/>
    </reaction>
</comment>
<dbReference type="RefSeq" id="WP_161347483.1">
    <property type="nucleotide sequence ID" value="NZ_BMGW01000008.1"/>
</dbReference>
<evidence type="ECO:0000256" key="3">
    <source>
        <dbReference type="ARBA" id="ARBA00022553"/>
    </source>
</evidence>
<name>A0A6L8VLZ1_9RHOB</name>
<dbReference type="AlphaFoldDB" id="A0A6L8VLZ1"/>
<evidence type="ECO:0000256" key="7">
    <source>
        <dbReference type="ARBA" id="ARBA00022840"/>
    </source>
</evidence>
<dbReference type="InterPro" id="IPR011102">
    <property type="entry name" value="Sig_transdc_His_kinase_HWE"/>
</dbReference>
<keyword evidence="5" id="KW-0547">Nucleotide-binding</keyword>
<keyword evidence="4" id="KW-0808">Transferase</keyword>
<keyword evidence="6" id="KW-0418">Kinase</keyword>
<evidence type="ECO:0000259" key="8">
    <source>
        <dbReference type="SMART" id="SM00911"/>
    </source>
</evidence>
<evidence type="ECO:0000313" key="9">
    <source>
        <dbReference type="EMBL" id="MZQ90160.1"/>
    </source>
</evidence>
<evidence type="ECO:0000256" key="2">
    <source>
        <dbReference type="ARBA" id="ARBA00012438"/>
    </source>
</evidence>